<organism evidence="3 4">
    <name type="scientific">Haematococcus lacustris</name>
    <name type="common">Green alga</name>
    <name type="synonym">Haematococcus pluvialis</name>
    <dbReference type="NCBI Taxonomy" id="44745"/>
    <lineage>
        <taxon>Eukaryota</taxon>
        <taxon>Viridiplantae</taxon>
        <taxon>Chlorophyta</taxon>
        <taxon>core chlorophytes</taxon>
        <taxon>Chlorophyceae</taxon>
        <taxon>CS clade</taxon>
        <taxon>Chlamydomonadales</taxon>
        <taxon>Haematococcaceae</taxon>
        <taxon>Haematococcus</taxon>
    </lineage>
</organism>
<dbReference type="Proteomes" id="UP000485058">
    <property type="component" value="Unassembled WGS sequence"/>
</dbReference>
<dbReference type="PANTHER" id="PTHR46103:SF1">
    <property type="entry name" value="RRNA METHYLTRANSFERASE 1, MITOCHONDRIAL"/>
    <property type="match status" value="1"/>
</dbReference>
<dbReference type="GO" id="GO:0016435">
    <property type="term" value="F:rRNA (guanine) methyltransferase activity"/>
    <property type="evidence" value="ECO:0007669"/>
    <property type="project" value="TreeGrafter"/>
</dbReference>
<evidence type="ECO:0000313" key="3">
    <source>
        <dbReference type="EMBL" id="GFH16381.1"/>
    </source>
</evidence>
<dbReference type="Gene3D" id="3.30.1330.30">
    <property type="match status" value="1"/>
</dbReference>
<dbReference type="InterPro" id="IPR029064">
    <property type="entry name" value="Ribosomal_eL30-like_sf"/>
</dbReference>
<dbReference type="InterPro" id="IPR013123">
    <property type="entry name" value="SpoU_subst-bd"/>
</dbReference>
<name>A0A699Z2U2_HAELA</name>
<dbReference type="InterPro" id="IPR047182">
    <property type="entry name" value="MRM1"/>
</dbReference>
<accession>A0A699Z2U2</accession>
<feature type="compositionally biased region" description="Basic and acidic residues" evidence="1">
    <location>
        <begin position="260"/>
        <end position="275"/>
    </location>
</feature>
<evidence type="ECO:0000259" key="2">
    <source>
        <dbReference type="Pfam" id="PF08032"/>
    </source>
</evidence>
<dbReference type="AlphaFoldDB" id="A0A699Z2U2"/>
<comment type="caution">
    <text evidence="3">The sequence shown here is derived from an EMBL/GenBank/DDBJ whole genome shotgun (WGS) entry which is preliminary data.</text>
</comment>
<feature type="region of interest" description="Disordered" evidence="1">
    <location>
        <begin position="80"/>
        <end position="275"/>
    </location>
</feature>
<sequence>MASRDVDCALACLALQRYMCGHLLRVADVYDEKENTSTYTSMAVLWLSMMAVGFKTWSAHAGARSVKQRSLACLAQRKRQAAAAPVGAPSRIASEASDARKHDPPSERGLQRSRERGTAGDRSGKKSEPRSYFERRENGSSSGGTGWRDTKPPSQQERWARSQAFQAVQTDRMPSRTHQRVQPDAEQASEGRSRHSYTQEQRGAGNAFAANQGTVPQQERSRKQQWPGQRGDAPDIEDEAEYGGRDEEEGGYEPGTGQWGRRDEPGHRGMARHDDYAGNGVVQADLEGEAVFGVFPVLNALRARRRPALHALYVLASLDMSQRKDAAALRDLFAAAKEAAVPLRKVSRHELNLLCGDRLHQVSAMHAMRPRNNPNSQACC</sequence>
<dbReference type="EMBL" id="BLLF01000988">
    <property type="protein sequence ID" value="GFH16381.1"/>
    <property type="molecule type" value="Genomic_DNA"/>
</dbReference>
<feature type="compositionally biased region" description="Polar residues" evidence="1">
    <location>
        <begin position="152"/>
        <end position="169"/>
    </location>
</feature>
<feature type="compositionally biased region" description="Acidic residues" evidence="1">
    <location>
        <begin position="234"/>
        <end position="251"/>
    </location>
</feature>
<gene>
    <name evidence="3" type="ORF">HaLaN_12788</name>
</gene>
<feature type="domain" description="RNA 2-O ribose methyltransferase substrate binding" evidence="2">
    <location>
        <begin position="291"/>
        <end position="361"/>
    </location>
</feature>
<dbReference type="SUPFAM" id="SSF55315">
    <property type="entry name" value="L30e-like"/>
    <property type="match status" value="1"/>
</dbReference>
<proteinExistence type="predicted"/>
<dbReference type="Pfam" id="PF08032">
    <property type="entry name" value="SpoU_sub_bind"/>
    <property type="match status" value="1"/>
</dbReference>
<keyword evidence="4" id="KW-1185">Reference proteome</keyword>
<dbReference type="PANTHER" id="PTHR46103">
    <property type="entry name" value="RRNA METHYLTRANSFERASE 1, MITOCHONDRIAL"/>
    <property type="match status" value="1"/>
</dbReference>
<evidence type="ECO:0000313" key="4">
    <source>
        <dbReference type="Proteomes" id="UP000485058"/>
    </source>
</evidence>
<feature type="compositionally biased region" description="Polar residues" evidence="1">
    <location>
        <begin position="209"/>
        <end position="218"/>
    </location>
</feature>
<feature type="compositionally biased region" description="Basic and acidic residues" evidence="1">
    <location>
        <begin position="97"/>
        <end position="138"/>
    </location>
</feature>
<reference evidence="3 4" key="1">
    <citation type="submission" date="2020-02" db="EMBL/GenBank/DDBJ databases">
        <title>Draft genome sequence of Haematococcus lacustris strain NIES-144.</title>
        <authorList>
            <person name="Morimoto D."/>
            <person name="Nakagawa S."/>
            <person name="Yoshida T."/>
            <person name="Sawayama S."/>
        </authorList>
    </citation>
    <scope>NUCLEOTIDE SEQUENCE [LARGE SCALE GENOMIC DNA]</scope>
    <source>
        <strain evidence="3 4">NIES-144</strain>
    </source>
</reference>
<evidence type="ECO:0000256" key="1">
    <source>
        <dbReference type="SAM" id="MobiDB-lite"/>
    </source>
</evidence>
<protein>
    <submittedName>
        <fullName evidence="3">SpoU_sub_bind domain-containing protein</fullName>
    </submittedName>
</protein>